<comment type="caution">
    <text evidence="1">The sequence shown here is derived from an EMBL/GenBank/DDBJ whole genome shotgun (WGS) entry which is preliminary data.</text>
</comment>
<evidence type="ECO:0000313" key="2">
    <source>
        <dbReference type="Proteomes" id="UP000479710"/>
    </source>
</evidence>
<dbReference type="AlphaFoldDB" id="A0A6G1DSI5"/>
<accession>A0A6G1DSI5</accession>
<sequence>MLRHRLMYGTATELVKLADSETEFFKIVMRHLGEAKKEIDNIVALTDARQLERSASCSNYTNEGAVLQIVDGEQNIAIRVDDLRGPPGKVHVGRPSNKRYHDGVEGRITRIQQGKCAAAGHRRQGRTLSSFNSRCKDVSPKPQCKVQPPYHANCG</sequence>
<evidence type="ECO:0000313" key="1">
    <source>
        <dbReference type="EMBL" id="KAF0915457.1"/>
    </source>
</evidence>
<protein>
    <submittedName>
        <fullName evidence="1">Uncharacterized protein</fullName>
    </submittedName>
</protein>
<keyword evidence="2" id="KW-1185">Reference proteome</keyword>
<reference evidence="1 2" key="1">
    <citation type="submission" date="2019-11" db="EMBL/GenBank/DDBJ databases">
        <title>Whole genome sequence of Oryza granulata.</title>
        <authorList>
            <person name="Li W."/>
        </authorList>
    </citation>
    <scope>NUCLEOTIDE SEQUENCE [LARGE SCALE GENOMIC DNA]</scope>
    <source>
        <strain evidence="2">cv. Menghai</strain>
        <tissue evidence="1">Leaf</tissue>
    </source>
</reference>
<dbReference type="EMBL" id="SPHZ02000006">
    <property type="protein sequence ID" value="KAF0915457.1"/>
    <property type="molecule type" value="Genomic_DNA"/>
</dbReference>
<gene>
    <name evidence="1" type="ORF">E2562_036300</name>
</gene>
<proteinExistence type="predicted"/>
<dbReference type="Proteomes" id="UP000479710">
    <property type="component" value="Unassembled WGS sequence"/>
</dbReference>
<name>A0A6G1DSI5_9ORYZ</name>
<organism evidence="1 2">
    <name type="scientific">Oryza meyeriana var. granulata</name>
    <dbReference type="NCBI Taxonomy" id="110450"/>
    <lineage>
        <taxon>Eukaryota</taxon>
        <taxon>Viridiplantae</taxon>
        <taxon>Streptophyta</taxon>
        <taxon>Embryophyta</taxon>
        <taxon>Tracheophyta</taxon>
        <taxon>Spermatophyta</taxon>
        <taxon>Magnoliopsida</taxon>
        <taxon>Liliopsida</taxon>
        <taxon>Poales</taxon>
        <taxon>Poaceae</taxon>
        <taxon>BOP clade</taxon>
        <taxon>Oryzoideae</taxon>
        <taxon>Oryzeae</taxon>
        <taxon>Oryzinae</taxon>
        <taxon>Oryza</taxon>
        <taxon>Oryza meyeriana</taxon>
    </lineage>
</organism>